<reference evidence="5" key="1">
    <citation type="submission" date="2018-05" db="EMBL/GenBank/DDBJ databases">
        <authorList>
            <person name="Lanie J.A."/>
            <person name="Ng W.-L."/>
            <person name="Kazmierczak K.M."/>
            <person name="Andrzejewski T.M."/>
            <person name="Davidsen T.M."/>
            <person name="Wayne K.J."/>
            <person name="Tettelin H."/>
            <person name="Glass J.I."/>
            <person name="Rusch D."/>
            <person name="Podicherti R."/>
            <person name="Tsui H.-C.T."/>
            <person name="Winkler M.E."/>
        </authorList>
    </citation>
    <scope>NUCLEOTIDE SEQUENCE</scope>
</reference>
<dbReference type="PANTHER" id="PTHR43150">
    <property type="entry name" value="HYPERKINETIC, ISOFORM M"/>
    <property type="match status" value="1"/>
</dbReference>
<keyword evidence="2" id="KW-0521">NADP</keyword>
<evidence type="ECO:0000259" key="4">
    <source>
        <dbReference type="Pfam" id="PF00248"/>
    </source>
</evidence>
<dbReference type="SUPFAM" id="SSF51430">
    <property type="entry name" value="NAD(P)-linked oxidoreductase"/>
    <property type="match status" value="1"/>
</dbReference>
<comment type="similarity">
    <text evidence="1">Belongs to the shaker potassium channel beta subunit family.</text>
</comment>
<organism evidence="5">
    <name type="scientific">marine metagenome</name>
    <dbReference type="NCBI Taxonomy" id="408172"/>
    <lineage>
        <taxon>unclassified sequences</taxon>
        <taxon>metagenomes</taxon>
        <taxon>ecological metagenomes</taxon>
    </lineage>
</organism>
<proteinExistence type="inferred from homology"/>
<name>A0A381VWC2_9ZZZZ</name>
<evidence type="ECO:0000256" key="2">
    <source>
        <dbReference type="ARBA" id="ARBA00022857"/>
    </source>
</evidence>
<dbReference type="Gene3D" id="3.20.20.100">
    <property type="entry name" value="NADP-dependent oxidoreductase domain"/>
    <property type="match status" value="1"/>
</dbReference>
<dbReference type="PANTHER" id="PTHR43150:SF4">
    <property type="entry name" value="L-GLYCERALDEHYDE 3-PHOSPHATE REDUCTASE"/>
    <property type="match status" value="1"/>
</dbReference>
<accession>A0A381VWC2</accession>
<sequence>MTETYMPDSNRYDGRMPYRRCGRWGLQLPAITLGCWHNFGGAAVTQNQRDMIYAAFDAGITHFDLANNYGPPYGTAEVNVGKILQELPRDEILITTKAGYDMWPGPYGEWSTRKYLLASLDQSLKRIGVEYVDLFYSHRFDPNTPLDETLGALDAAVSQGKALYVGISSYLADQTRDAVQVSKDCAFAPLAIHQPNYSMLNRWAEKGLMDACGELGLGIIAFCPLFQGLLTDKYLEGIPAGSRASLENSPLRREDVSEQNLAVIRELNEHAKERGQTLAQMALAWVLRDERVTSALIGASRPEQILENAKAASQTDFTADELGKLDAILTKAELPPSLWAGE</sequence>
<dbReference type="AlphaFoldDB" id="A0A381VWC2"/>
<gene>
    <name evidence="5" type="ORF">METZ01_LOCUS96757</name>
</gene>
<protein>
    <recommendedName>
        <fullName evidence="4">NADP-dependent oxidoreductase domain-containing protein</fullName>
    </recommendedName>
</protein>
<feature type="domain" description="NADP-dependent oxidoreductase" evidence="4">
    <location>
        <begin position="31"/>
        <end position="329"/>
    </location>
</feature>
<evidence type="ECO:0000256" key="1">
    <source>
        <dbReference type="ARBA" id="ARBA00006515"/>
    </source>
</evidence>
<dbReference type="EMBL" id="UINC01009812">
    <property type="protein sequence ID" value="SVA43903.1"/>
    <property type="molecule type" value="Genomic_DNA"/>
</dbReference>
<dbReference type="GO" id="GO:0051596">
    <property type="term" value="P:methylglyoxal catabolic process"/>
    <property type="evidence" value="ECO:0007669"/>
    <property type="project" value="TreeGrafter"/>
</dbReference>
<dbReference type="GO" id="GO:0016491">
    <property type="term" value="F:oxidoreductase activity"/>
    <property type="evidence" value="ECO:0007669"/>
    <property type="project" value="UniProtKB-KW"/>
</dbReference>
<keyword evidence="3" id="KW-0560">Oxidoreductase</keyword>
<dbReference type="InterPro" id="IPR005399">
    <property type="entry name" value="K_chnl_volt-dep_bsu_KCNAB-rel"/>
</dbReference>
<dbReference type="Pfam" id="PF00248">
    <property type="entry name" value="Aldo_ket_red"/>
    <property type="match status" value="1"/>
</dbReference>
<dbReference type="InterPro" id="IPR036812">
    <property type="entry name" value="NAD(P)_OxRdtase_dom_sf"/>
</dbReference>
<evidence type="ECO:0000256" key="3">
    <source>
        <dbReference type="ARBA" id="ARBA00023002"/>
    </source>
</evidence>
<evidence type="ECO:0000313" key="5">
    <source>
        <dbReference type="EMBL" id="SVA43903.1"/>
    </source>
</evidence>
<dbReference type="InterPro" id="IPR023210">
    <property type="entry name" value="NADP_OxRdtase_dom"/>
</dbReference>